<dbReference type="SMART" id="SM00155">
    <property type="entry name" value="PLDc"/>
    <property type="match status" value="1"/>
</dbReference>
<organism evidence="2 3">
    <name type="scientific">Agrococcus carbonis</name>
    <dbReference type="NCBI Taxonomy" id="684552"/>
    <lineage>
        <taxon>Bacteria</taxon>
        <taxon>Bacillati</taxon>
        <taxon>Actinomycetota</taxon>
        <taxon>Actinomycetes</taxon>
        <taxon>Micrococcales</taxon>
        <taxon>Microbacteriaceae</taxon>
        <taxon>Agrococcus</taxon>
    </lineage>
</organism>
<gene>
    <name evidence="2" type="ORF">SAMN04489719_1691</name>
</gene>
<protein>
    <submittedName>
        <fullName evidence="2">PLD-like domain-containing protein</fullName>
    </submittedName>
</protein>
<dbReference type="Pfam" id="PF13091">
    <property type="entry name" value="PLDc_2"/>
    <property type="match status" value="1"/>
</dbReference>
<dbReference type="Proteomes" id="UP000199649">
    <property type="component" value="Chromosome I"/>
</dbReference>
<dbReference type="PROSITE" id="PS50035">
    <property type="entry name" value="PLD"/>
    <property type="match status" value="1"/>
</dbReference>
<dbReference type="GO" id="GO:0032049">
    <property type="term" value="P:cardiolipin biosynthetic process"/>
    <property type="evidence" value="ECO:0007669"/>
    <property type="project" value="UniProtKB-ARBA"/>
</dbReference>
<dbReference type="PANTHER" id="PTHR21248">
    <property type="entry name" value="CARDIOLIPIN SYNTHASE"/>
    <property type="match status" value="1"/>
</dbReference>
<dbReference type="InterPro" id="IPR001736">
    <property type="entry name" value="PLipase_D/transphosphatidylase"/>
</dbReference>
<name>A0A1H1PZT9_9MICO</name>
<dbReference type="InterPro" id="IPR047955">
    <property type="entry name" value="DrmC-like"/>
</dbReference>
<dbReference type="STRING" id="684552.SAMN04489719_1691"/>
<accession>A0A1H1PZT9</accession>
<keyword evidence="3" id="KW-1185">Reference proteome</keyword>
<dbReference type="OrthoDB" id="5114031at2"/>
<feature type="domain" description="PLD phosphodiesterase" evidence="1">
    <location>
        <begin position="150"/>
        <end position="177"/>
    </location>
</feature>
<proteinExistence type="predicted"/>
<evidence type="ECO:0000259" key="1">
    <source>
        <dbReference type="PROSITE" id="PS50035"/>
    </source>
</evidence>
<reference evidence="3" key="1">
    <citation type="submission" date="2016-10" db="EMBL/GenBank/DDBJ databases">
        <authorList>
            <person name="Varghese N."/>
            <person name="Submissions S."/>
        </authorList>
    </citation>
    <scope>NUCLEOTIDE SEQUENCE [LARGE SCALE GENOMIC DNA]</scope>
    <source>
        <strain evidence="3">DSM 22965</strain>
    </source>
</reference>
<dbReference type="InterPro" id="IPR025202">
    <property type="entry name" value="PLD-like_dom"/>
</dbReference>
<dbReference type="GO" id="GO:0030572">
    <property type="term" value="F:phosphatidyltransferase activity"/>
    <property type="evidence" value="ECO:0007669"/>
    <property type="project" value="UniProtKB-ARBA"/>
</dbReference>
<dbReference type="AlphaFoldDB" id="A0A1H1PZT9"/>
<sequence>MKLASSLEIDGSHSKASASLPDATKPLLQAAFVEVGSDALADALRGFAAAAAANTVDLRPVWSGPTFQGDGDHTTAALAHIVDEATEEVFASTYSASSGSLYMQALWRAVSRGVKVTVLLEPTLNDGKTAAWIQKKLLGARFLGFNPGPDGGIQHSKVVIVDSHIAFITSANLSEAAHERNLEAGVIIRDAGFASSLRQRFAALRGAGHLYPIGESAA</sequence>
<evidence type="ECO:0000313" key="3">
    <source>
        <dbReference type="Proteomes" id="UP000199649"/>
    </source>
</evidence>
<dbReference type="NCBIfam" id="NF038319">
    <property type="entry name" value="DISARM_DrmC_I"/>
    <property type="match status" value="1"/>
</dbReference>
<dbReference type="Gene3D" id="3.30.870.10">
    <property type="entry name" value="Endonuclease Chain A"/>
    <property type="match status" value="1"/>
</dbReference>
<dbReference type="SUPFAM" id="SSF56024">
    <property type="entry name" value="Phospholipase D/nuclease"/>
    <property type="match status" value="1"/>
</dbReference>
<dbReference type="EMBL" id="LT629734">
    <property type="protein sequence ID" value="SDS16634.1"/>
    <property type="molecule type" value="Genomic_DNA"/>
</dbReference>
<dbReference type="PANTHER" id="PTHR21248:SF22">
    <property type="entry name" value="PHOSPHOLIPASE D"/>
    <property type="match status" value="1"/>
</dbReference>
<evidence type="ECO:0000313" key="2">
    <source>
        <dbReference type="EMBL" id="SDS16634.1"/>
    </source>
</evidence>